<organism evidence="1 2">
    <name type="scientific">Favolaschia claudopus</name>
    <dbReference type="NCBI Taxonomy" id="2862362"/>
    <lineage>
        <taxon>Eukaryota</taxon>
        <taxon>Fungi</taxon>
        <taxon>Dikarya</taxon>
        <taxon>Basidiomycota</taxon>
        <taxon>Agaricomycotina</taxon>
        <taxon>Agaricomycetes</taxon>
        <taxon>Agaricomycetidae</taxon>
        <taxon>Agaricales</taxon>
        <taxon>Marasmiineae</taxon>
        <taxon>Mycenaceae</taxon>
        <taxon>Favolaschia</taxon>
    </lineage>
</organism>
<name>A0AAW0E3Q9_9AGAR</name>
<dbReference type="Proteomes" id="UP001362999">
    <property type="component" value="Unassembled WGS sequence"/>
</dbReference>
<dbReference type="EMBL" id="JAWWNJ010000003">
    <property type="protein sequence ID" value="KAK7059498.1"/>
    <property type="molecule type" value="Genomic_DNA"/>
</dbReference>
<comment type="caution">
    <text evidence="1">The sequence shown here is derived from an EMBL/GenBank/DDBJ whole genome shotgun (WGS) entry which is preliminary data.</text>
</comment>
<keyword evidence="2" id="KW-1185">Reference proteome</keyword>
<dbReference type="AlphaFoldDB" id="A0AAW0E3Q9"/>
<accession>A0AAW0E3Q9</accession>
<evidence type="ECO:0000313" key="2">
    <source>
        <dbReference type="Proteomes" id="UP001362999"/>
    </source>
</evidence>
<evidence type="ECO:0000313" key="1">
    <source>
        <dbReference type="EMBL" id="KAK7059498.1"/>
    </source>
</evidence>
<evidence type="ECO:0008006" key="3">
    <source>
        <dbReference type="Google" id="ProtNLM"/>
    </source>
</evidence>
<sequence length="147" mass="16003">MASESCGPWNIFVNALPIDITLGGLEKAFEANDIVLSAICITKSRHGPHSCMKGLVSEHQYEAAIGLKVFEREVCPFKPKCVSYEGALAQTLGHNINIKPFVHRSHLSSKIHPGGDGQHHYIGVTSDERVLINLVRVMRTGVSSVDA</sequence>
<protein>
    <recommendedName>
        <fullName evidence="3">RRM domain-containing protein</fullName>
    </recommendedName>
</protein>
<proteinExistence type="predicted"/>
<gene>
    <name evidence="1" type="ORF">R3P38DRAFT_2758924</name>
</gene>
<reference evidence="1 2" key="1">
    <citation type="journal article" date="2024" name="J Genomics">
        <title>Draft genome sequencing and assembly of Favolaschia claudopus CIRM-BRFM 2984 isolated from oak limbs.</title>
        <authorList>
            <person name="Navarro D."/>
            <person name="Drula E."/>
            <person name="Chaduli D."/>
            <person name="Cazenave R."/>
            <person name="Ahrendt S."/>
            <person name="Wang J."/>
            <person name="Lipzen A."/>
            <person name="Daum C."/>
            <person name="Barry K."/>
            <person name="Grigoriev I.V."/>
            <person name="Favel A."/>
            <person name="Rosso M.N."/>
            <person name="Martin F."/>
        </authorList>
    </citation>
    <scope>NUCLEOTIDE SEQUENCE [LARGE SCALE GENOMIC DNA]</scope>
    <source>
        <strain evidence="1 2">CIRM-BRFM 2984</strain>
    </source>
</reference>